<organism evidence="1 2">
    <name type="scientific">Bondarzewia mesenterica</name>
    <dbReference type="NCBI Taxonomy" id="1095465"/>
    <lineage>
        <taxon>Eukaryota</taxon>
        <taxon>Fungi</taxon>
        <taxon>Dikarya</taxon>
        <taxon>Basidiomycota</taxon>
        <taxon>Agaricomycotina</taxon>
        <taxon>Agaricomycetes</taxon>
        <taxon>Russulales</taxon>
        <taxon>Bondarzewiaceae</taxon>
        <taxon>Bondarzewia</taxon>
    </lineage>
</organism>
<dbReference type="InterPro" id="IPR029058">
    <property type="entry name" value="AB_hydrolase_fold"/>
</dbReference>
<evidence type="ECO:0000313" key="1">
    <source>
        <dbReference type="EMBL" id="THH17273.1"/>
    </source>
</evidence>
<dbReference type="Proteomes" id="UP000310158">
    <property type="component" value="Unassembled WGS sequence"/>
</dbReference>
<dbReference type="Gene3D" id="3.40.50.1820">
    <property type="entry name" value="alpha/beta hydrolase"/>
    <property type="match status" value="1"/>
</dbReference>
<dbReference type="OrthoDB" id="9988524at2759"/>
<accession>A0A4V3XFF4</accession>
<comment type="caution">
    <text evidence="1">The sequence shown here is derived from an EMBL/GenBank/DDBJ whole genome shotgun (WGS) entry which is preliminary data.</text>
</comment>
<name>A0A4V3XFF4_9AGAM</name>
<dbReference type="AlphaFoldDB" id="A0A4V3XFF4"/>
<proteinExistence type="predicted"/>
<gene>
    <name evidence="1" type="ORF">EW146_g3504</name>
</gene>
<protein>
    <recommendedName>
        <fullName evidence="3">AB hydrolase-1 domain-containing protein</fullName>
    </recommendedName>
</protein>
<dbReference type="EMBL" id="SGPL01000118">
    <property type="protein sequence ID" value="THH17273.1"/>
    <property type="molecule type" value="Genomic_DNA"/>
</dbReference>
<keyword evidence="2" id="KW-1185">Reference proteome</keyword>
<sequence>MSERQSTKISIPHTFEEGVSIVGVLEQLEPAQFAVGRKIALTQRLPVPETPRSPIAFRFISVRFQRVALIWRGAHESGGEWVHSGIDRDVEDLRVVVDHLTRHYGYEVDLLVGHSRGSVVAMHWLCTSEEGKRVGGIVNASGRYRMHRIFDDAHRYQTSFDERGYYDWEVVVARKRVIGRIYPADLERFASWDTAIVWDKFPQNTDMLSVHGLTDKVVPPYVLAATPCRAINVLIAEFFSWARYSWVSLVIPTTMPRPVVGGRDGGTHNLHYVDGADHNFTGQYDEVVDTVLEWWDMHQRGQLRTGIWQTGIRGKL</sequence>
<evidence type="ECO:0000313" key="2">
    <source>
        <dbReference type="Proteomes" id="UP000310158"/>
    </source>
</evidence>
<dbReference type="SUPFAM" id="SSF53474">
    <property type="entry name" value="alpha/beta-Hydrolases"/>
    <property type="match status" value="1"/>
</dbReference>
<reference evidence="1 2" key="1">
    <citation type="submission" date="2019-02" db="EMBL/GenBank/DDBJ databases">
        <title>Genome sequencing of the rare red list fungi Bondarzewia mesenterica.</title>
        <authorList>
            <person name="Buettner E."/>
            <person name="Kellner H."/>
        </authorList>
    </citation>
    <scope>NUCLEOTIDE SEQUENCE [LARGE SCALE GENOMIC DNA]</scope>
    <source>
        <strain evidence="1 2">DSM 108281</strain>
    </source>
</reference>
<evidence type="ECO:0008006" key="3">
    <source>
        <dbReference type="Google" id="ProtNLM"/>
    </source>
</evidence>